<name>A0A1S8WVF0_OPIVI</name>
<evidence type="ECO:0000313" key="3">
    <source>
        <dbReference type="Proteomes" id="UP000243686"/>
    </source>
</evidence>
<dbReference type="InterPro" id="IPR000299">
    <property type="entry name" value="FERM_domain"/>
</dbReference>
<keyword evidence="3" id="KW-1185">Reference proteome</keyword>
<dbReference type="InterPro" id="IPR018979">
    <property type="entry name" value="FERM_N"/>
</dbReference>
<dbReference type="Pfam" id="PF09379">
    <property type="entry name" value="FERM_N"/>
    <property type="match status" value="1"/>
</dbReference>
<protein>
    <recommendedName>
        <fullName evidence="1">FERM domain-containing protein</fullName>
    </recommendedName>
</protein>
<dbReference type="AlphaFoldDB" id="A0A1S8WVF0"/>
<dbReference type="PROSITE" id="PS50057">
    <property type="entry name" value="FERM_3"/>
    <property type="match status" value="1"/>
</dbReference>
<gene>
    <name evidence="2" type="ORF">X801_05937</name>
</gene>
<proteinExistence type="predicted"/>
<feature type="non-terminal residue" evidence="2">
    <location>
        <position position="1"/>
    </location>
</feature>
<feature type="non-terminal residue" evidence="2">
    <location>
        <position position="116"/>
    </location>
</feature>
<reference evidence="2 3" key="1">
    <citation type="submission" date="2015-03" db="EMBL/GenBank/DDBJ databases">
        <title>Draft genome of the nematode, Opisthorchis viverrini.</title>
        <authorList>
            <person name="Mitreva M."/>
        </authorList>
    </citation>
    <scope>NUCLEOTIDE SEQUENCE [LARGE SCALE GENOMIC DNA]</scope>
    <source>
        <strain evidence="2">Khon Kaen</strain>
    </source>
</reference>
<dbReference type="Proteomes" id="UP000243686">
    <property type="component" value="Unassembled WGS sequence"/>
</dbReference>
<dbReference type="CDD" id="cd01765">
    <property type="entry name" value="FERM_F0_F1"/>
    <property type="match status" value="1"/>
</dbReference>
<evidence type="ECO:0000259" key="1">
    <source>
        <dbReference type="PROSITE" id="PS50057"/>
    </source>
</evidence>
<accession>A0A1S8WVF0</accession>
<organism evidence="2 3">
    <name type="scientific">Opisthorchis viverrini</name>
    <name type="common">Southeast Asian liver fluke</name>
    <dbReference type="NCBI Taxonomy" id="6198"/>
    <lineage>
        <taxon>Eukaryota</taxon>
        <taxon>Metazoa</taxon>
        <taxon>Spiralia</taxon>
        <taxon>Lophotrochozoa</taxon>
        <taxon>Platyhelminthes</taxon>
        <taxon>Trematoda</taxon>
        <taxon>Digenea</taxon>
        <taxon>Opisthorchiida</taxon>
        <taxon>Opisthorchiata</taxon>
        <taxon>Opisthorchiidae</taxon>
        <taxon>Opisthorchis</taxon>
    </lineage>
</organism>
<evidence type="ECO:0000313" key="2">
    <source>
        <dbReference type="EMBL" id="OON18213.1"/>
    </source>
</evidence>
<dbReference type="EMBL" id="KV894419">
    <property type="protein sequence ID" value="OON18213.1"/>
    <property type="molecule type" value="Genomic_DNA"/>
</dbReference>
<dbReference type="Gene3D" id="3.10.20.90">
    <property type="entry name" value="Phosphatidylinositol 3-kinase Catalytic Subunit, Chain A, domain 1"/>
    <property type="match status" value="1"/>
</dbReference>
<feature type="domain" description="FERM" evidence="1">
    <location>
        <begin position="5"/>
        <end position="116"/>
    </location>
</feature>
<sequence length="116" mass="13083">DITDYSVETLIYVAGPFTFLYRPEAFGKTKTLGKELLREVCSYLNAAESVAYFGIRYVDNNSLPAIEVAPETDSSKTQLDDNWPQKDLCNAQWLDPERRVMKQIKGGETSRDIPSA</sequence>